<feature type="compositionally biased region" description="Basic and acidic residues" evidence="8">
    <location>
        <begin position="710"/>
        <end position="731"/>
    </location>
</feature>
<keyword evidence="5" id="KW-0547">Nucleotide-binding</keyword>
<name>A0A8G1XEI8_9ACTN</name>
<dbReference type="CDD" id="cd03257">
    <property type="entry name" value="ABC_NikE_OppD_transporters"/>
    <property type="match status" value="2"/>
</dbReference>
<evidence type="ECO:0000256" key="5">
    <source>
        <dbReference type="ARBA" id="ARBA00022741"/>
    </source>
</evidence>
<dbReference type="EMBL" id="RJVJ01000001">
    <property type="protein sequence ID" value="ROR46218.1"/>
    <property type="molecule type" value="Genomic_DNA"/>
</dbReference>
<evidence type="ECO:0000256" key="6">
    <source>
        <dbReference type="ARBA" id="ARBA00022840"/>
    </source>
</evidence>
<sequence>MTVPTTQAAPAAPLLAVRDLTVDFGGRPAVRGVDLELHRGETLGLVGESGSGKSVTALAVLGLLPATARTGGSVRLDGRELLGLPARQLAAVRGRRIAMVFQDPLSAFTPVHRIGDQLAEAVRIHQDLGRAAARKRAADLLDLVGIPDPARALDAFPHEFSGGMRQRAMIAMAVANDPDVLLADEPTTALDVTIQAQVLEVLRTARRETGAALVLVSHDLGVIAGSADRVAVMYAGRIVETAPVDDLFAAPRHPYTLGLIGAVPRLDGPGRALVPIPGAPPATGELPTPGCAFAARCPLVEDRCHQDEPPLTALAEPSAAPPAAAPPVPAAAAPPGPAAHLAACVRAAHLAAARPAPAEVYPVPDLPAAAVRPRAERPDVLTVRGLTRSFPQRRGGLLRRRAGEVHAVDGVDLDIRQGETLGLVGESGSGKSTTLYEILRLAAPQGGRIELLGQDTAALDRAATRRLRSRVQIVFQDPAASLDPRMPIGDVLAEPLLAQRTPAAEARRRVPELLRQVGLDPAYADRYPHEFSGGQRQRISIARALAVRPDLLALDEPVSALDVSVQAGVLNLLQRLKAELGLAYLFVSHDLSVVRHLADRVAVMYLGRTVETGTADRVFTHPRHPYTRALLAAVPRPDPATERTRPRHLLAGDPPSPTTRHPGCPFRTRCPVQPTLTPAQRQRCATEPRPPPRPPRTPTTPRPATTRTEPAPDPRRAPDADRARGPTERHFPYTPTSLSE</sequence>
<feature type="domain" description="ABC transporter" evidence="9">
    <location>
        <begin position="381"/>
        <end position="631"/>
    </location>
</feature>
<evidence type="ECO:0000313" key="10">
    <source>
        <dbReference type="EMBL" id="ROR46218.1"/>
    </source>
</evidence>
<dbReference type="GO" id="GO:0005524">
    <property type="term" value="F:ATP binding"/>
    <property type="evidence" value="ECO:0007669"/>
    <property type="project" value="UniProtKB-KW"/>
</dbReference>
<dbReference type="PROSITE" id="PS00211">
    <property type="entry name" value="ABC_TRANSPORTER_1"/>
    <property type="match status" value="2"/>
</dbReference>
<dbReference type="SUPFAM" id="SSF52540">
    <property type="entry name" value="P-loop containing nucleoside triphosphate hydrolases"/>
    <property type="match status" value="2"/>
</dbReference>
<evidence type="ECO:0000256" key="8">
    <source>
        <dbReference type="SAM" id="MobiDB-lite"/>
    </source>
</evidence>
<dbReference type="Pfam" id="PF00005">
    <property type="entry name" value="ABC_tran"/>
    <property type="match status" value="2"/>
</dbReference>
<keyword evidence="4" id="KW-1003">Cell membrane</keyword>
<dbReference type="PANTHER" id="PTHR43297:SF2">
    <property type="entry name" value="DIPEPTIDE TRANSPORT ATP-BINDING PROTEIN DPPD"/>
    <property type="match status" value="1"/>
</dbReference>
<dbReference type="PROSITE" id="PS50893">
    <property type="entry name" value="ABC_TRANSPORTER_2"/>
    <property type="match status" value="2"/>
</dbReference>
<protein>
    <submittedName>
        <fullName evidence="10">Peptide/nickel transport system ATP-binding protein</fullName>
    </submittedName>
</protein>
<evidence type="ECO:0000256" key="7">
    <source>
        <dbReference type="ARBA" id="ARBA00023136"/>
    </source>
</evidence>
<feature type="domain" description="ABC transporter" evidence="9">
    <location>
        <begin position="15"/>
        <end position="260"/>
    </location>
</feature>
<dbReference type="Gene3D" id="3.40.50.300">
    <property type="entry name" value="P-loop containing nucleotide triphosphate hydrolases"/>
    <property type="match status" value="2"/>
</dbReference>
<comment type="similarity">
    <text evidence="2">Belongs to the ABC transporter superfamily.</text>
</comment>
<dbReference type="GO" id="GO:0016887">
    <property type="term" value="F:ATP hydrolysis activity"/>
    <property type="evidence" value="ECO:0007669"/>
    <property type="project" value="InterPro"/>
</dbReference>
<evidence type="ECO:0000256" key="4">
    <source>
        <dbReference type="ARBA" id="ARBA00022475"/>
    </source>
</evidence>
<proteinExistence type="inferred from homology"/>
<reference evidence="10 11" key="1">
    <citation type="submission" date="2018-11" db="EMBL/GenBank/DDBJ databases">
        <title>Sequencing the genomes of 1000 actinobacteria strains.</title>
        <authorList>
            <person name="Klenk H.-P."/>
        </authorList>
    </citation>
    <scope>NUCLEOTIDE SEQUENCE [LARGE SCALE GENOMIC DNA]</scope>
    <source>
        <strain evidence="10 11">DSM 44780</strain>
    </source>
</reference>
<comment type="subcellular location">
    <subcellularLocation>
        <location evidence="1">Cell membrane</location>
        <topology evidence="1">Peripheral membrane protein</topology>
    </subcellularLocation>
</comment>
<comment type="caution">
    <text evidence="10">The sequence shown here is derived from an EMBL/GenBank/DDBJ whole genome shotgun (WGS) entry which is preliminary data.</text>
</comment>
<feature type="compositionally biased region" description="Pro residues" evidence="8">
    <location>
        <begin position="688"/>
        <end position="701"/>
    </location>
</feature>
<dbReference type="InterPro" id="IPR017871">
    <property type="entry name" value="ABC_transporter-like_CS"/>
</dbReference>
<evidence type="ECO:0000313" key="11">
    <source>
        <dbReference type="Proteomes" id="UP000267408"/>
    </source>
</evidence>
<dbReference type="InterPro" id="IPR003593">
    <property type="entry name" value="AAA+_ATPase"/>
</dbReference>
<dbReference type="GO" id="GO:0005886">
    <property type="term" value="C:plasma membrane"/>
    <property type="evidence" value="ECO:0007669"/>
    <property type="project" value="UniProtKB-SubCell"/>
</dbReference>
<keyword evidence="6 10" id="KW-0067">ATP-binding</keyword>
<evidence type="ECO:0000256" key="1">
    <source>
        <dbReference type="ARBA" id="ARBA00004202"/>
    </source>
</evidence>
<gene>
    <name evidence="10" type="ORF">EDD39_4478</name>
</gene>
<dbReference type="NCBIfam" id="NF007739">
    <property type="entry name" value="PRK10419.1"/>
    <property type="match status" value="2"/>
</dbReference>
<dbReference type="InterPro" id="IPR027417">
    <property type="entry name" value="P-loop_NTPase"/>
</dbReference>
<dbReference type="AlphaFoldDB" id="A0A8G1XEI8"/>
<evidence type="ECO:0000259" key="9">
    <source>
        <dbReference type="PROSITE" id="PS50893"/>
    </source>
</evidence>
<feature type="region of interest" description="Disordered" evidence="8">
    <location>
        <begin position="633"/>
        <end position="740"/>
    </location>
</feature>
<evidence type="ECO:0000256" key="2">
    <source>
        <dbReference type="ARBA" id="ARBA00005417"/>
    </source>
</evidence>
<dbReference type="PANTHER" id="PTHR43297">
    <property type="entry name" value="OLIGOPEPTIDE TRANSPORT ATP-BINDING PROTEIN APPD"/>
    <property type="match status" value="1"/>
</dbReference>
<dbReference type="NCBIfam" id="TIGR01727">
    <property type="entry name" value="oligo_HPY"/>
    <property type="match status" value="2"/>
</dbReference>
<dbReference type="Proteomes" id="UP000267408">
    <property type="component" value="Unassembled WGS sequence"/>
</dbReference>
<feature type="compositionally biased region" description="Pro residues" evidence="8">
    <location>
        <begin position="319"/>
        <end position="333"/>
    </location>
</feature>
<keyword evidence="7" id="KW-0472">Membrane</keyword>
<organism evidence="10 11">
    <name type="scientific">Kitasatospora cineracea</name>
    <dbReference type="NCBI Taxonomy" id="88074"/>
    <lineage>
        <taxon>Bacteria</taxon>
        <taxon>Bacillati</taxon>
        <taxon>Actinomycetota</taxon>
        <taxon>Actinomycetes</taxon>
        <taxon>Kitasatosporales</taxon>
        <taxon>Streptomycetaceae</taxon>
        <taxon>Kitasatospora</taxon>
    </lineage>
</organism>
<dbReference type="FunFam" id="3.40.50.300:FF:000016">
    <property type="entry name" value="Oligopeptide ABC transporter ATP-binding component"/>
    <property type="match status" value="2"/>
</dbReference>
<dbReference type="InterPro" id="IPR050388">
    <property type="entry name" value="ABC_Ni/Peptide_Import"/>
</dbReference>
<dbReference type="RefSeq" id="WP_208765562.1">
    <property type="nucleotide sequence ID" value="NZ_RJVJ01000001.1"/>
</dbReference>
<dbReference type="InterPro" id="IPR013563">
    <property type="entry name" value="Oligopep_ABC_C"/>
</dbReference>
<keyword evidence="3" id="KW-0813">Transport</keyword>
<dbReference type="NCBIfam" id="NF008453">
    <property type="entry name" value="PRK11308.1"/>
    <property type="match status" value="2"/>
</dbReference>
<dbReference type="GO" id="GO:0015833">
    <property type="term" value="P:peptide transport"/>
    <property type="evidence" value="ECO:0007669"/>
    <property type="project" value="InterPro"/>
</dbReference>
<feature type="region of interest" description="Disordered" evidence="8">
    <location>
        <begin position="312"/>
        <end position="333"/>
    </location>
</feature>
<accession>A0A8G1XEI8</accession>
<evidence type="ECO:0000256" key="3">
    <source>
        <dbReference type="ARBA" id="ARBA00022448"/>
    </source>
</evidence>
<dbReference type="Pfam" id="PF08352">
    <property type="entry name" value="oligo_HPY"/>
    <property type="match status" value="2"/>
</dbReference>
<dbReference type="InterPro" id="IPR003439">
    <property type="entry name" value="ABC_transporter-like_ATP-bd"/>
</dbReference>
<dbReference type="SMART" id="SM00382">
    <property type="entry name" value="AAA"/>
    <property type="match status" value="2"/>
</dbReference>